<dbReference type="HOGENOM" id="CLU_2654019_0_0_1"/>
<dbReference type="AlphaFoldDB" id="A0A059EYA3"/>
<evidence type="ECO:0000313" key="2">
    <source>
        <dbReference type="Proteomes" id="UP000030655"/>
    </source>
</evidence>
<protein>
    <submittedName>
        <fullName evidence="1">Uncharacterized protein</fullName>
    </submittedName>
</protein>
<dbReference type="Proteomes" id="UP000030655">
    <property type="component" value="Unassembled WGS sequence"/>
</dbReference>
<evidence type="ECO:0000313" key="1">
    <source>
        <dbReference type="EMBL" id="KCZ80008.1"/>
    </source>
</evidence>
<organism evidence="1 2">
    <name type="scientific">Anncaliia algerae PRA339</name>
    <dbReference type="NCBI Taxonomy" id="1288291"/>
    <lineage>
        <taxon>Eukaryota</taxon>
        <taxon>Fungi</taxon>
        <taxon>Fungi incertae sedis</taxon>
        <taxon>Microsporidia</taxon>
        <taxon>Tubulinosematoidea</taxon>
        <taxon>Tubulinosematidae</taxon>
        <taxon>Anncaliia</taxon>
    </lineage>
</organism>
<keyword evidence="2" id="KW-1185">Reference proteome</keyword>
<accession>A0A059EYA3</accession>
<reference evidence="1 2" key="2">
    <citation type="submission" date="2014-03" db="EMBL/GenBank/DDBJ databases">
        <title>The Genome Sequence of Anncaliia algerae insect isolate PRA339.</title>
        <authorList>
            <consortium name="The Broad Institute Genome Sequencing Platform"/>
            <consortium name="The Broad Institute Genome Sequencing Center for Infectious Disease"/>
            <person name="Cuomo C."/>
            <person name="Becnel J."/>
            <person name="Sanscrainte N."/>
            <person name="Walker B."/>
            <person name="Young S.K."/>
            <person name="Zeng Q."/>
            <person name="Gargeya S."/>
            <person name="Fitzgerald M."/>
            <person name="Haas B."/>
            <person name="Abouelleil A."/>
            <person name="Alvarado L."/>
            <person name="Arachchi H.M."/>
            <person name="Berlin A.M."/>
            <person name="Chapman S.B."/>
            <person name="Dewar J."/>
            <person name="Goldberg J."/>
            <person name="Griggs A."/>
            <person name="Gujja S."/>
            <person name="Hansen M."/>
            <person name="Howarth C."/>
            <person name="Imamovic A."/>
            <person name="Larimer J."/>
            <person name="McCowan C."/>
            <person name="Murphy C."/>
            <person name="Neiman D."/>
            <person name="Pearson M."/>
            <person name="Priest M."/>
            <person name="Roberts A."/>
            <person name="Saif S."/>
            <person name="Shea T."/>
            <person name="Sisk P."/>
            <person name="Sykes S."/>
            <person name="Wortman J."/>
            <person name="Nusbaum C."/>
            <person name="Birren B."/>
        </authorList>
    </citation>
    <scope>NUCLEOTIDE SEQUENCE [LARGE SCALE GENOMIC DNA]</scope>
    <source>
        <strain evidence="1 2">PRA339</strain>
    </source>
</reference>
<proteinExistence type="predicted"/>
<reference evidence="2" key="1">
    <citation type="submission" date="2013-02" db="EMBL/GenBank/DDBJ databases">
        <authorList>
            <consortium name="The Broad Institute Genome Sequencing Platform"/>
            <person name="Cuomo C."/>
            <person name="Becnel J."/>
            <person name="Sanscrainte N."/>
            <person name="Walker B."/>
            <person name="Young S.K."/>
            <person name="Zeng Q."/>
            <person name="Gargeya S."/>
            <person name="Fitzgerald M."/>
            <person name="Haas B."/>
            <person name="Abouelleil A."/>
            <person name="Alvarado L."/>
            <person name="Arachchi H.M."/>
            <person name="Berlin A.M."/>
            <person name="Chapman S.B."/>
            <person name="Dewar J."/>
            <person name="Goldberg J."/>
            <person name="Griggs A."/>
            <person name="Gujja S."/>
            <person name="Hansen M."/>
            <person name="Howarth C."/>
            <person name="Imamovic A."/>
            <person name="Larimer J."/>
            <person name="McCowan C."/>
            <person name="Murphy C."/>
            <person name="Neiman D."/>
            <person name="Pearson M."/>
            <person name="Priest M."/>
            <person name="Roberts A."/>
            <person name="Saif S."/>
            <person name="Shea T."/>
            <person name="Sisk P."/>
            <person name="Sykes S."/>
            <person name="Wortman J."/>
            <person name="Nusbaum C."/>
            <person name="Birren B."/>
        </authorList>
    </citation>
    <scope>NUCLEOTIDE SEQUENCE [LARGE SCALE GENOMIC DNA]</scope>
    <source>
        <strain evidence="2">PRA339</strain>
    </source>
</reference>
<dbReference type="OrthoDB" id="2194275at2759"/>
<sequence length="76" mass="8421">METFSESTNYIFLQSKLGGINKIVKVDEIDISHGRLETCPSYTSDDFPDITCLVGIIDPQSADIHLEIVSNFNNNG</sequence>
<name>A0A059EYA3_9MICR</name>
<dbReference type="VEuPathDB" id="MicrosporidiaDB:H312_02599"/>
<dbReference type="EMBL" id="KK365211">
    <property type="protein sequence ID" value="KCZ80008.1"/>
    <property type="molecule type" value="Genomic_DNA"/>
</dbReference>
<gene>
    <name evidence="1" type="ORF">H312_02599</name>
</gene>